<dbReference type="KEGG" id="lma:LMJF_36_5070"/>
<dbReference type="RefSeq" id="XP_001687093.1">
    <property type="nucleotide sequence ID" value="XM_001687041.1"/>
</dbReference>
<protein>
    <submittedName>
        <fullName evidence="1">Uncharacterized protein</fullName>
    </submittedName>
</protein>
<dbReference type="Proteomes" id="UP000000542">
    <property type="component" value="Chromosome 36"/>
</dbReference>
<accession>Q4Q0Q5</accession>
<dbReference type="EMBL" id="FR796432">
    <property type="protein sequence ID" value="CAJ09479.1"/>
    <property type="molecule type" value="Genomic_DNA"/>
</dbReference>
<evidence type="ECO:0000313" key="2">
    <source>
        <dbReference type="Proteomes" id="UP000000542"/>
    </source>
</evidence>
<dbReference type="HOGENOM" id="CLU_684180_0_0_1"/>
<sequence length="403" mass="44859">MSFNLEKLNRGLTRLASVRQYPIAKKQYVAKQTKGRVFRVGVLHKKELTETALLRNRRGFINAQLNTVAHAPSLYHWLFHRCGIPFAETQALAKSGRLKVNEVVVSNASDLESQLSWETFQQLDIQVCSSLPALQSSASTGACARESSRVAQGTWVPALKRALHRTYTFIYLHSGVSVSSEESDPRSFVHRMAPIVGADPSPLLGLNVLRPIGFFDGMKGIGIASNDVSMLRYWNNESLGNFGVYDVRFPRGTPLEVVRHAAKDVEVTLQARVQPQLSTDIGVSCSCVCCPPPPPSRDTVANQLLSAIPLLTEERLLVRTPLLPYRMARRLQRSGAIISLVRNGPFVFPSTLVQEKLRPCNATDLALLFTFERRLKTNRMVLSLREFDVGKKNATAVLHDEAR</sequence>
<dbReference type="VEuPathDB" id="TriTrypDB:LMJSD75_360062400"/>
<organism evidence="1 2">
    <name type="scientific">Leishmania major</name>
    <dbReference type="NCBI Taxonomy" id="5664"/>
    <lineage>
        <taxon>Eukaryota</taxon>
        <taxon>Discoba</taxon>
        <taxon>Euglenozoa</taxon>
        <taxon>Kinetoplastea</taxon>
        <taxon>Metakinetoplastina</taxon>
        <taxon>Trypanosomatida</taxon>
        <taxon>Trypanosomatidae</taxon>
        <taxon>Leishmaniinae</taxon>
        <taxon>Leishmania</taxon>
    </lineage>
</organism>
<dbReference type="VEuPathDB" id="TriTrypDB:LMJFC_360067500"/>
<dbReference type="InParanoid" id="Q4Q0Q5"/>
<dbReference type="VEuPathDB" id="TriTrypDB:LmjF.36.5070"/>
<dbReference type="eggNOG" id="ENOG502R9RZ">
    <property type="taxonomic scope" value="Eukaryota"/>
</dbReference>
<gene>
    <name evidence="1" type="ORF">LMJF_36_5070</name>
</gene>
<dbReference type="OMA" id="CSCVCCP"/>
<evidence type="ECO:0000313" key="1">
    <source>
        <dbReference type="EMBL" id="CAJ09479.1"/>
    </source>
</evidence>
<proteinExistence type="predicted"/>
<name>Q4Q0Q5_LEIMA</name>
<reference evidence="1 2" key="1">
    <citation type="journal article" date="2005" name="Science">
        <title>The genome of the kinetoplastid parasite, Leishmania major.</title>
        <authorList>
            <person name="Ivens A.C."/>
            <person name="Peacock C.S."/>
            <person name="Worthey E.A."/>
            <person name="Murphy L."/>
            <person name="Aggarwal G."/>
            <person name="Berriman M."/>
            <person name="Sisk E."/>
            <person name="Rajandream M.A."/>
            <person name="Adlem E."/>
            <person name="Aert R."/>
            <person name="Anupama A."/>
            <person name="Apostolou Z."/>
            <person name="Attipoe P."/>
            <person name="Bason N."/>
            <person name="Bauser C."/>
            <person name="Beck A."/>
            <person name="Beverley S.M."/>
            <person name="Bianchettin G."/>
            <person name="Borzym K."/>
            <person name="Bothe G."/>
            <person name="Bruschi C.V."/>
            <person name="Collins M."/>
            <person name="Cadag E."/>
            <person name="Ciarloni L."/>
            <person name="Clayton C."/>
            <person name="Coulson R.M."/>
            <person name="Cronin A."/>
            <person name="Cruz A.K."/>
            <person name="Davies R.M."/>
            <person name="De Gaudenzi J."/>
            <person name="Dobson D.E."/>
            <person name="Duesterhoeft A."/>
            <person name="Fazelina G."/>
            <person name="Fosker N."/>
            <person name="Frasch A.C."/>
            <person name="Fraser A."/>
            <person name="Fuchs M."/>
            <person name="Gabel C."/>
            <person name="Goble A."/>
            <person name="Goffeau A."/>
            <person name="Harris D."/>
            <person name="Hertz-Fowler C."/>
            <person name="Hilbert H."/>
            <person name="Horn D."/>
            <person name="Huang Y."/>
            <person name="Klages S."/>
            <person name="Knights A."/>
            <person name="Kube M."/>
            <person name="Larke N."/>
            <person name="Litvin L."/>
            <person name="Lord A."/>
            <person name="Louie T."/>
            <person name="Marra M."/>
            <person name="Masuy D."/>
            <person name="Matthews K."/>
            <person name="Michaeli S."/>
            <person name="Mottram J.C."/>
            <person name="Muller-Auer S."/>
            <person name="Munden H."/>
            <person name="Nelson S."/>
            <person name="Norbertczak H."/>
            <person name="Oliver K."/>
            <person name="O'neil S."/>
            <person name="Pentony M."/>
            <person name="Pohl T.M."/>
            <person name="Price C."/>
            <person name="Purnelle B."/>
            <person name="Quail M.A."/>
            <person name="Rabbinowitsch E."/>
            <person name="Reinhardt R."/>
            <person name="Rieger M."/>
            <person name="Rinta J."/>
            <person name="Robben J."/>
            <person name="Robertson L."/>
            <person name="Ruiz J.C."/>
            <person name="Rutter S."/>
            <person name="Saunders D."/>
            <person name="Schafer M."/>
            <person name="Schein J."/>
            <person name="Schwartz D.C."/>
            <person name="Seeger K."/>
            <person name="Seyler A."/>
            <person name="Sharp S."/>
            <person name="Shin H."/>
            <person name="Sivam D."/>
            <person name="Squares R."/>
            <person name="Squares S."/>
            <person name="Tosato V."/>
            <person name="Vogt C."/>
            <person name="Volckaert G."/>
            <person name="Wambutt R."/>
            <person name="Warren T."/>
            <person name="Wedler H."/>
            <person name="Woodward J."/>
            <person name="Zhou S."/>
            <person name="Zimmermann W."/>
            <person name="Smith D.F."/>
            <person name="Blackwell J.M."/>
            <person name="Stuart K.D."/>
            <person name="Barrell B."/>
            <person name="Myler P.J."/>
        </authorList>
    </citation>
    <scope>NUCLEOTIDE SEQUENCE [LARGE SCALE GENOMIC DNA]</scope>
    <source>
        <strain evidence="2">MHOM/IL/81/Friedlin</strain>
    </source>
</reference>
<dbReference type="GeneID" id="5655809"/>
<dbReference type="AlphaFoldDB" id="Q4Q0Q5"/>
<dbReference type="VEuPathDB" id="TriTrypDB:LMJLV39_360062700"/>
<keyword evidence="2" id="KW-1185">Reference proteome</keyword>
<reference evidence="1 2" key="2">
    <citation type="journal article" date="2011" name="Genome Res.">
        <title>Chromosome and gene copy number variation allow major structural change between species and strains of Leishmania.</title>
        <authorList>
            <person name="Rogers M.B."/>
            <person name="Hilley J.D."/>
            <person name="Dickens N.J."/>
            <person name="Wilkes J."/>
            <person name="Bates P.A."/>
            <person name="Depledge D.P."/>
            <person name="Harris D."/>
            <person name="Her Y."/>
            <person name="Herzyk P."/>
            <person name="Imamura H."/>
            <person name="Otto T.D."/>
            <person name="Sanders M."/>
            <person name="Seeger K."/>
            <person name="Dujardin J.C."/>
            <person name="Berriman M."/>
            <person name="Smith D.F."/>
            <person name="Hertz-Fowler C."/>
            <person name="Mottram J.C."/>
        </authorList>
    </citation>
    <scope>NUCLEOTIDE SEQUENCE [LARGE SCALE GENOMIC DNA]</scope>
    <source>
        <strain evidence="2">MHOM/IL/81/Friedlin</strain>
    </source>
</reference>